<dbReference type="Pfam" id="PF18925">
    <property type="entry name" value="DUF5675"/>
    <property type="match status" value="1"/>
</dbReference>
<feature type="domain" description="DUF5675" evidence="1">
    <location>
        <begin position="5"/>
        <end position="132"/>
    </location>
</feature>
<dbReference type="InterPro" id="IPR043732">
    <property type="entry name" value="DUF5675"/>
</dbReference>
<evidence type="ECO:0000259" key="1">
    <source>
        <dbReference type="Pfam" id="PF18925"/>
    </source>
</evidence>
<organism evidence="2">
    <name type="scientific">uncultured Caudovirales phage</name>
    <dbReference type="NCBI Taxonomy" id="2100421"/>
    <lineage>
        <taxon>Viruses</taxon>
        <taxon>Duplodnaviria</taxon>
        <taxon>Heunggongvirae</taxon>
        <taxon>Uroviricota</taxon>
        <taxon>Caudoviricetes</taxon>
        <taxon>Peduoviridae</taxon>
        <taxon>Maltschvirus</taxon>
        <taxon>Maltschvirus maltsch</taxon>
    </lineage>
</organism>
<accession>A0A6J5QS99</accession>
<proteinExistence type="predicted"/>
<gene>
    <name evidence="2" type="ORF">UFOVP1106_37</name>
</gene>
<sequence length="151" mass="16988">MEIRVKREHFNEVCTIGSLTIDGDDLLLYTLEDTDRRLSQTDETSAIKQIKVFGSTAIPYGRYEVVMTYSDRFKQVMPLILNVKGFDGIRIHAGNTAHDTLGCVLVAYQKDILNNKILQSRGAIAELYMLISEAVKKEKVFITISKAELSA</sequence>
<evidence type="ECO:0000313" key="2">
    <source>
        <dbReference type="EMBL" id="CAB4183655.1"/>
    </source>
</evidence>
<dbReference type="EMBL" id="LR797049">
    <property type="protein sequence ID" value="CAB4183655.1"/>
    <property type="molecule type" value="Genomic_DNA"/>
</dbReference>
<protein>
    <recommendedName>
        <fullName evidence="1">DUF5675 domain-containing protein</fullName>
    </recommendedName>
</protein>
<name>A0A6J5QS99_9CAUD</name>
<reference evidence="2" key="1">
    <citation type="submission" date="2020-05" db="EMBL/GenBank/DDBJ databases">
        <authorList>
            <person name="Chiriac C."/>
            <person name="Salcher M."/>
            <person name="Ghai R."/>
            <person name="Kavagutti S V."/>
        </authorList>
    </citation>
    <scope>NUCLEOTIDE SEQUENCE</scope>
</reference>